<evidence type="ECO:0000313" key="2">
    <source>
        <dbReference type="WBParaSite" id="Gr19_v10_g9670.t1"/>
    </source>
</evidence>
<sequence length="95" mass="11161">MRRIHSRRKWSSKDAAWAMVTRKQETNTVGLRQQERIVFPSYQRVKIDFAQQLLDDPTTFCPDSSKTDGDCRAEQFLCNELVDLIRLLTLIMADR</sequence>
<accession>A0A914IDS0</accession>
<dbReference type="Proteomes" id="UP000887572">
    <property type="component" value="Unplaced"/>
</dbReference>
<dbReference type="WBParaSite" id="Gr19_v10_g9670.t1">
    <property type="protein sequence ID" value="Gr19_v10_g9670.t1"/>
    <property type="gene ID" value="Gr19_v10_g9670"/>
</dbReference>
<organism evidence="1 2">
    <name type="scientific">Globodera rostochiensis</name>
    <name type="common">Golden nematode worm</name>
    <name type="synonym">Heterodera rostochiensis</name>
    <dbReference type="NCBI Taxonomy" id="31243"/>
    <lineage>
        <taxon>Eukaryota</taxon>
        <taxon>Metazoa</taxon>
        <taxon>Ecdysozoa</taxon>
        <taxon>Nematoda</taxon>
        <taxon>Chromadorea</taxon>
        <taxon>Rhabditida</taxon>
        <taxon>Tylenchina</taxon>
        <taxon>Tylenchomorpha</taxon>
        <taxon>Tylenchoidea</taxon>
        <taxon>Heteroderidae</taxon>
        <taxon>Heteroderinae</taxon>
        <taxon>Globodera</taxon>
    </lineage>
</organism>
<proteinExistence type="predicted"/>
<protein>
    <submittedName>
        <fullName evidence="2">Uncharacterized protein</fullName>
    </submittedName>
</protein>
<evidence type="ECO:0000313" key="1">
    <source>
        <dbReference type="Proteomes" id="UP000887572"/>
    </source>
</evidence>
<name>A0A914IDS0_GLORO</name>
<keyword evidence="1" id="KW-1185">Reference proteome</keyword>
<reference evidence="2" key="1">
    <citation type="submission" date="2022-11" db="UniProtKB">
        <authorList>
            <consortium name="WormBaseParasite"/>
        </authorList>
    </citation>
    <scope>IDENTIFICATION</scope>
</reference>
<dbReference type="AlphaFoldDB" id="A0A914IDS0"/>